<dbReference type="STRING" id="1150368.SAMN02927921_00605"/>
<dbReference type="InterPro" id="IPR003004">
    <property type="entry name" value="GspF/PilC"/>
</dbReference>
<feature type="domain" description="Type II secretion system protein GspF" evidence="9">
    <location>
        <begin position="57"/>
        <end position="179"/>
    </location>
</feature>
<evidence type="ECO:0000256" key="7">
    <source>
        <dbReference type="SAM" id="MobiDB-lite"/>
    </source>
</evidence>
<dbReference type="AlphaFoldDB" id="A0A1K1ME88"/>
<evidence type="ECO:0000259" key="9">
    <source>
        <dbReference type="Pfam" id="PF00482"/>
    </source>
</evidence>
<evidence type="ECO:0000256" key="5">
    <source>
        <dbReference type="ARBA" id="ARBA00022989"/>
    </source>
</evidence>
<evidence type="ECO:0000256" key="6">
    <source>
        <dbReference type="ARBA" id="ARBA00023136"/>
    </source>
</evidence>
<evidence type="ECO:0000313" key="10">
    <source>
        <dbReference type="EMBL" id="SFW21436.1"/>
    </source>
</evidence>
<evidence type="ECO:0000256" key="4">
    <source>
        <dbReference type="ARBA" id="ARBA00022692"/>
    </source>
</evidence>
<keyword evidence="6 8" id="KW-0472">Membrane</keyword>
<dbReference type="Proteomes" id="UP000182248">
    <property type="component" value="Unassembled WGS sequence"/>
</dbReference>
<comment type="similarity">
    <text evidence="2">Belongs to the GSP F family.</text>
</comment>
<keyword evidence="3" id="KW-1003">Cell membrane</keyword>
<name>A0A1K1ME88_9FLAO</name>
<comment type="subcellular location">
    <subcellularLocation>
        <location evidence="1">Cell membrane</location>
        <topology evidence="1">Multi-pass membrane protein</topology>
    </subcellularLocation>
</comment>
<evidence type="ECO:0000313" key="11">
    <source>
        <dbReference type="Proteomes" id="UP000182248"/>
    </source>
</evidence>
<dbReference type="GO" id="GO:0005886">
    <property type="term" value="C:plasma membrane"/>
    <property type="evidence" value="ECO:0007669"/>
    <property type="project" value="UniProtKB-SubCell"/>
</dbReference>
<reference evidence="10 11" key="1">
    <citation type="submission" date="2016-11" db="EMBL/GenBank/DDBJ databases">
        <authorList>
            <person name="Jaros S."/>
            <person name="Januszkiewicz K."/>
            <person name="Wedrychowicz H."/>
        </authorList>
    </citation>
    <scope>NUCLEOTIDE SEQUENCE [LARGE SCALE GENOMIC DNA]</scope>
    <source>
        <strain evidence="10 11">CGMCC 1.12145</strain>
    </source>
</reference>
<evidence type="ECO:0000256" key="8">
    <source>
        <dbReference type="SAM" id="Phobius"/>
    </source>
</evidence>
<evidence type="ECO:0000256" key="1">
    <source>
        <dbReference type="ARBA" id="ARBA00004651"/>
    </source>
</evidence>
<feature type="region of interest" description="Disordered" evidence="7">
    <location>
        <begin position="1"/>
        <end position="32"/>
    </location>
</feature>
<proteinExistence type="inferred from homology"/>
<keyword evidence="5 8" id="KW-1133">Transmembrane helix</keyword>
<sequence length="391" mass="44448">MAFKLDHTPAARRTPGSKPGDNSTTARSAEGKGMSGLLQKEITIFGSTFSNKRKEDFYTEVSVLLKAGITLKEALTLIKENQKKKNLETFYETLIGQLVSGKDFSESIRGRKEFTEYEYHSLKIGEETGTLDRVTEELGSFFFRKNEQRRNLVSALMYPVIILTTAVLVVVFMLRFVVPMFQDIFIQNHVELPGITRFIIRLSDFSQGKGWIFAGLVLVFLVFRKTLTGKVWYQKTKDRIILKLPFIGPFVKNVYLAQFTQAVSLLTASRVPVVNSIRLVKKMISFYPLQEALEQVEASILQGKSLSESMATARIFDHKMVALVKVAEETNQTEFIFERLNRQYHTEVQQKSKMLSTMMEPFIILFVGIIVGVILIAMYLPMFRLSSVLGG</sequence>
<feature type="domain" description="Type II secretion system protein GspF" evidence="9">
    <location>
        <begin position="259"/>
        <end position="381"/>
    </location>
</feature>
<dbReference type="Gene3D" id="1.20.81.30">
    <property type="entry name" value="Type II secretion system (T2SS), domain F"/>
    <property type="match status" value="2"/>
</dbReference>
<dbReference type="RefSeq" id="WP_072315882.1">
    <property type="nucleotide sequence ID" value="NZ_FPJE01000002.1"/>
</dbReference>
<keyword evidence="11" id="KW-1185">Reference proteome</keyword>
<dbReference type="PANTHER" id="PTHR30012:SF0">
    <property type="entry name" value="TYPE II SECRETION SYSTEM PROTEIN F-RELATED"/>
    <property type="match status" value="1"/>
</dbReference>
<organism evidence="10 11">
    <name type="scientific">Sinomicrobium oceani</name>
    <dbReference type="NCBI Taxonomy" id="1150368"/>
    <lineage>
        <taxon>Bacteria</taxon>
        <taxon>Pseudomonadati</taxon>
        <taxon>Bacteroidota</taxon>
        <taxon>Flavobacteriia</taxon>
        <taxon>Flavobacteriales</taxon>
        <taxon>Flavobacteriaceae</taxon>
        <taxon>Sinomicrobium</taxon>
    </lineage>
</organism>
<dbReference type="InterPro" id="IPR042094">
    <property type="entry name" value="T2SS_GspF_sf"/>
</dbReference>
<dbReference type="EMBL" id="FPJE01000002">
    <property type="protein sequence ID" value="SFW21436.1"/>
    <property type="molecule type" value="Genomic_DNA"/>
</dbReference>
<dbReference type="Pfam" id="PF00482">
    <property type="entry name" value="T2SSF"/>
    <property type="match status" value="2"/>
</dbReference>
<protein>
    <submittedName>
        <fullName evidence="10">Type IV pilus assembly protein PilC</fullName>
    </submittedName>
</protein>
<dbReference type="InterPro" id="IPR018076">
    <property type="entry name" value="T2SS_GspF_dom"/>
</dbReference>
<evidence type="ECO:0000256" key="3">
    <source>
        <dbReference type="ARBA" id="ARBA00022475"/>
    </source>
</evidence>
<evidence type="ECO:0000256" key="2">
    <source>
        <dbReference type="ARBA" id="ARBA00005745"/>
    </source>
</evidence>
<accession>A0A1K1ME88</accession>
<gene>
    <name evidence="10" type="ORF">SAMN02927921_00605</name>
</gene>
<dbReference type="PANTHER" id="PTHR30012">
    <property type="entry name" value="GENERAL SECRETION PATHWAY PROTEIN"/>
    <property type="match status" value="1"/>
</dbReference>
<dbReference type="PRINTS" id="PR00812">
    <property type="entry name" value="BCTERIALGSPF"/>
</dbReference>
<keyword evidence="4 8" id="KW-0812">Transmembrane</keyword>
<feature type="transmembrane region" description="Helical" evidence="8">
    <location>
        <begin position="362"/>
        <end position="382"/>
    </location>
</feature>
<feature type="transmembrane region" description="Helical" evidence="8">
    <location>
        <begin position="211"/>
        <end position="233"/>
    </location>
</feature>
<feature type="transmembrane region" description="Helical" evidence="8">
    <location>
        <begin position="152"/>
        <end position="178"/>
    </location>
</feature>
<dbReference type="OrthoDB" id="1523422at2"/>